<keyword evidence="1" id="KW-0479">Metal-binding</keyword>
<dbReference type="OMA" id="RPQTDRN"/>
<evidence type="ECO:0000256" key="2">
    <source>
        <dbReference type="SAM" id="MobiDB-lite"/>
    </source>
</evidence>
<keyword evidence="1" id="KW-0863">Zinc-finger</keyword>
<dbReference type="SMART" id="SM00184">
    <property type="entry name" value="RING"/>
    <property type="match status" value="1"/>
</dbReference>
<gene>
    <name evidence="5" type="ORF">HannXRQ_Chr15g0468711</name>
    <name evidence="4" type="ORF">HanXRQr2_Chr15g0677051</name>
</gene>
<reference evidence="4" key="3">
    <citation type="submission" date="2020-06" db="EMBL/GenBank/DDBJ databases">
        <title>Helianthus annuus Genome sequencing and assembly Release 2.</title>
        <authorList>
            <person name="Gouzy J."/>
            <person name="Langlade N."/>
            <person name="Munos S."/>
        </authorList>
    </citation>
    <scope>NUCLEOTIDE SEQUENCE</scope>
    <source>
        <tissue evidence="4">Leaves</tissue>
    </source>
</reference>
<dbReference type="InterPro" id="IPR013083">
    <property type="entry name" value="Znf_RING/FYVE/PHD"/>
</dbReference>
<protein>
    <submittedName>
        <fullName evidence="5">Putative zinc finger, RING/FYVE/PHD-type</fullName>
    </submittedName>
    <submittedName>
        <fullName evidence="4">Transcription factor C2H2 family</fullName>
    </submittedName>
</protein>
<dbReference type="GO" id="GO:0008270">
    <property type="term" value="F:zinc ion binding"/>
    <property type="evidence" value="ECO:0007669"/>
    <property type="project" value="UniProtKB-KW"/>
</dbReference>
<dbReference type="AlphaFoldDB" id="A0A251S5K3"/>
<dbReference type="CDD" id="cd16449">
    <property type="entry name" value="RING-HC"/>
    <property type="match status" value="1"/>
</dbReference>
<dbReference type="EMBL" id="CM007904">
    <property type="protein sequence ID" value="OTF94124.1"/>
    <property type="molecule type" value="Genomic_DNA"/>
</dbReference>
<feature type="compositionally biased region" description="Polar residues" evidence="2">
    <location>
        <begin position="138"/>
        <end position="171"/>
    </location>
</feature>
<feature type="region of interest" description="Disordered" evidence="2">
    <location>
        <begin position="1"/>
        <end position="23"/>
    </location>
</feature>
<dbReference type="InParanoid" id="A0A251S5K3"/>
<organism evidence="5 6">
    <name type="scientific">Helianthus annuus</name>
    <name type="common">Common sunflower</name>
    <dbReference type="NCBI Taxonomy" id="4232"/>
    <lineage>
        <taxon>Eukaryota</taxon>
        <taxon>Viridiplantae</taxon>
        <taxon>Streptophyta</taxon>
        <taxon>Embryophyta</taxon>
        <taxon>Tracheophyta</taxon>
        <taxon>Spermatophyta</taxon>
        <taxon>Magnoliopsida</taxon>
        <taxon>eudicotyledons</taxon>
        <taxon>Gunneridae</taxon>
        <taxon>Pentapetalae</taxon>
        <taxon>asterids</taxon>
        <taxon>campanulids</taxon>
        <taxon>Asterales</taxon>
        <taxon>Asteraceae</taxon>
        <taxon>Asteroideae</taxon>
        <taxon>Heliantheae alliance</taxon>
        <taxon>Heliantheae</taxon>
        <taxon>Helianthus</taxon>
    </lineage>
</organism>
<dbReference type="PROSITE" id="PS50089">
    <property type="entry name" value="ZF_RING_2"/>
    <property type="match status" value="1"/>
</dbReference>
<feature type="domain" description="RING-type" evidence="3">
    <location>
        <begin position="277"/>
        <end position="315"/>
    </location>
</feature>
<dbReference type="EMBL" id="MNCJ02000330">
    <property type="protein sequence ID" value="KAF5763156.1"/>
    <property type="molecule type" value="Genomic_DNA"/>
</dbReference>
<dbReference type="Pfam" id="PF13920">
    <property type="entry name" value="zf-C3HC4_3"/>
    <property type="match status" value="1"/>
</dbReference>
<keyword evidence="6" id="KW-1185">Reference proteome</keyword>
<evidence type="ECO:0000313" key="5">
    <source>
        <dbReference type="EMBL" id="OTF94124.1"/>
    </source>
</evidence>
<evidence type="ECO:0000256" key="1">
    <source>
        <dbReference type="PROSITE-ProRule" id="PRU00175"/>
    </source>
</evidence>
<dbReference type="SUPFAM" id="SSF57850">
    <property type="entry name" value="RING/U-box"/>
    <property type="match status" value="1"/>
</dbReference>
<dbReference type="Gramene" id="mRNA:HanXRQr2_Chr15g0677051">
    <property type="protein sequence ID" value="CDS:HanXRQr2_Chr15g0677051.1"/>
    <property type="gene ID" value="HanXRQr2_Chr15g0677051"/>
</dbReference>
<keyword evidence="1" id="KW-0862">Zinc</keyword>
<proteinExistence type="predicted"/>
<reference evidence="5" key="2">
    <citation type="submission" date="2017-02" db="EMBL/GenBank/DDBJ databases">
        <title>Sunflower complete genome.</title>
        <authorList>
            <person name="Langlade N."/>
            <person name="Munos S."/>
        </authorList>
    </citation>
    <scope>NUCLEOTIDE SEQUENCE [LARGE SCALE GENOMIC DNA]</scope>
    <source>
        <tissue evidence="5">Leaves</tissue>
    </source>
</reference>
<feature type="compositionally biased region" description="Basic and acidic residues" evidence="2">
    <location>
        <begin position="219"/>
        <end position="233"/>
    </location>
</feature>
<accession>A0A251S5K3</accession>
<feature type="compositionally biased region" description="Low complexity" evidence="2">
    <location>
        <begin position="172"/>
        <end position="204"/>
    </location>
</feature>
<reference evidence="4 6" key="1">
    <citation type="journal article" date="2017" name="Nature">
        <title>The sunflower genome provides insights into oil metabolism, flowering and Asterid evolution.</title>
        <authorList>
            <person name="Badouin H."/>
            <person name="Gouzy J."/>
            <person name="Grassa C.J."/>
            <person name="Murat F."/>
            <person name="Staton S.E."/>
            <person name="Cottret L."/>
            <person name="Lelandais-Briere C."/>
            <person name="Owens G.L."/>
            <person name="Carrere S."/>
            <person name="Mayjonade B."/>
            <person name="Legrand L."/>
            <person name="Gill N."/>
            <person name="Kane N.C."/>
            <person name="Bowers J.E."/>
            <person name="Hubner S."/>
            <person name="Bellec A."/>
            <person name="Berard A."/>
            <person name="Berges H."/>
            <person name="Blanchet N."/>
            <person name="Boniface M.C."/>
            <person name="Brunel D."/>
            <person name="Catrice O."/>
            <person name="Chaidir N."/>
            <person name="Claudel C."/>
            <person name="Donnadieu C."/>
            <person name="Faraut T."/>
            <person name="Fievet G."/>
            <person name="Helmstetter N."/>
            <person name="King M."/>
            <person name="Knapp S.J."/>
            <person name="Lai Z."/>
            <person name="Le Paslier M.C."/>
            <person name="Lippi Y."/>
            <person name="Lorenzon L."/>
            <person name="Mandel J.R."/>
            <person name="Marage G."/>
            <person name="Marchand G."/>
            <person name="Marquand E."/>
            <person name="Bret-Mestries E."/>
            <person name="Morien E."/>
            <person name="Nambeesan S."/>
            <person name="Nguyen T."/>
            <person name="Pegot-Espagnet P."/>
            <person name="Pouilly N."/>
            <person name="Raftis F."/>
            <person name="Sallet E."/>
            <person name="Schiex T."/>
            <person name="Thomas J."/>
            <person name="Vandecasteele C."/>
            <person name="Vares D."/>
            <person name="Vear F."/>
            <person name="Vautrin S."/>
            <person name="Crespi M."/>
            <person name="Mangin B."/>
            <person name="Burke J.M."/>
            <person name="Salse J."/>
            <person name="Munos S."/>
            <person name="Vincourt P."/>
            <person name="Rieseberg L.H."/>
            <person name="Langlade N.B."/>
        </authorList>
    </citation>
    <scope>NUCLEOTIDE SEQUENCE [LARGE SCALE GENOMIC DNA]</scope>
    <source>
        <strain evidence="6">cv. SF193</strain>
        <tissue evidence="4">Leaves</tissue>
    </source>
</reference>
<evidence type="ECO:0000259" key="3">
    <source>
        <dbReference type="PROSITE" id="PS50089"/>
    </source>
</evidence>
<evidence type="ECO:0000313" key="4">
    <source>
        <dbReference type="EMBL" id="KAF5763156.1"/>
    </source>
</evidence>
<feature type="region of interest" description="Disordered" evidence="2">
    <location>
        <begin position="138"/>
        <end position="236"/>
    </location>
</feature>
<dbReference type="Proteomes" id="UP000215914">
    <property type="component" value="Chromosome 15"/>
</dbReference>
<name>A0A251S5K3_HELAN</name>
<feature type="compositionally biased region" description="Gly residues" evidence="2">
    <location>
        <begin position="1"/>
        <end position="12"/>
    </location>
</feature>
<dbReference type="InterPro" id="IPR001841">
    <property type="entry name" value="Znf_RING"/>
</dbReference>
<evidence type="ECO:0000313" key="6">
    <source>
        <dbReference type="Proteomes" id="UP000215914"/>
    </source>
</evidence>
<dbReference type="PANTHER" id="PTHR46629">
    <property type="entry name" value="OS01G0917900 PROTEIN"/>
    <property type="match status" value="1"/>
</dbReference>
<dbReference type="Gene3D" id="3.30.40.10">
    <property type="entry name" value="Zinc/RING finger domain, C3HC4 (zinc finger)"/>
    <property type="match status" value="1"/>
</dbReference>
<sequence length="325" mass="34744">MEDDGGGGGGGRRSLRYEFSREPNGSTAGVTLGGILSIKETSSYRIQNRTLLDLIRNDPTSGNESNDSKKSWKMFREKLRLKLAGSVCTTTTPILASLVHINTDNNRTTTENDTNRLISQPLRNINGVPVPVTQTANSTNLLNSPSVTDTNTSSVPVTQPVNSTDRLNSPPVSNSGSVTVTRTVNSTNPLNSPPVSNTNTSSVPDTQTVNVRGEPPVEEYERTTTAEESRDGGDGGGAETVKMSLMSLLEVEGSAYFDEEEVAAGGGGGGGGEYNNCCVCMVRHKGAAFIPCGHTFCRLCSRELFVKRANCPLCNNFILEILDIF</sequence>
<dbReference type="OrthoDB" id="1711136at2759"/>